<dbReference type="AlphaFoldDB" id="A0A180G2W9"/>
<feature type="coiled-coil region" evidence="1">
    <location>
        <begin position="425"/>
        <end position="459"/>
    </location>
</feature>
<name>A0A180G2W9_PUCT1</name>
<organism evidence="2">
    <name type="scientific">Puccinia triticina (isolate 1-1 / race 1 (BBBD))</name>
    <name type="common">Brown leaf rust fungus</name>
    <dbReference type="NCBI Taxonomy" id="630390"/>
    <lineage>
        <taxon>Eukaryota</taxon>
        <taxon>Fungi</taxon>
        <taxon>Dikarya</taxon>
        <taxon>Basidiomycota</taxon>
        <taxon>Pucciniomycotina</taxon>
        <taxon>Pucciniomycetes</taxon>
        <taxon>Pucciniales</taxon>
        <taxon>Pucciniaceae</taxon>
        <taxon>Puccinia</taxon>
    </lineage>
</organism>
<dbReference type="Pfam" id="PF18758">
    <property type="entry name" value="KDZ"/>
    <property type="match status" value="1"/>
</dbReference>
<evidence type="ECO:0000313" key="2">
    <source>
        <dbReference type="EMBL" id="OAV86997.1"/>
    </source>
</evidence>
<evidence type="ECO:0000256" key="1">
    <source>
        <dbReference type="SAM" id="Coils"/>
    </source>
</evidence>
<reference evidence="2" key="2">
    <citation type="submission" date="2016-05" db="EMBL/GenBank/DDBJ databases">
        <title>Comparative analysis highlights variable genome content of wheat rusts and divergence of the mating loci.</title>
        <authorList>
            <person name="Cuomo C.A."/>
            <person name="Bakkeren G."/>
            <person name="Szabo L."/>
            <person name="Khalil H."/>
            <person name="Joly D."/>
            <person name="Goldberg J."/>
            <person name="Young S."/>
            <person name="Zeng Q."/>
            <person name="Fellers J."/>
        </authorList>
    </citation>
    <scope>NUCLEOTIDE SEQUENCE [LARGE SCALE GENOMIC DNA]</scope>
    <source>
        <strain evidence="2">1-1 BBBD Race 1</strain>
    </source>
</reference>
<evidence type="ECO:0000313" key="4">
    <source>
        <dbReference type="Proteomes" id="UP000005240"/>
    </source>
</evidence>
<keyword evidence="4" id="KW-1185">Reference proteome</keyword>
<dbReference type="OrthoDB" id="2505969at2759"/>
<keyword evidence="1" id="KW-0175">Coiled coil</keyword>
<reference evidence="3 4" key="3">
    <citation type="journal article" date="2017" name="G3 (Bethesda)">
        <title>Comparative analysis highlights variable genome content of wheat rusts and divergence of the mating loci.</title>
        <authorList>
            <person name="Cuomo C.A."/>
            <person name="Bakkeren G."/>
            <person name="Khalil H.B."/>
            <person name="Panwar V."/>
            <person name="Joly D."/>
            <person name="Linning R."/>
            <person name="Sakthikumar S."/>
            <person name="Song X."/>
            <person name="Adiconis X."/>
            <person name="Fan L."/>
            <person name="Goldberg J.M."/>
            <person name="Levin J.Z."/>
            <person name="Young S."/>
            <person name="Zeng Q."/>
            <person name="Anikster Y."/>
            <person name="Bruce M."/>
            <person name="Wang M."/>
            <person name="Yin C."/>
            <person name="McCallum B."/>
            <person name="Szabo L.J."/>
            <person name="Hulbert S."/>
            <person name="Chen X."/>
            <person name="Fellers J.P."/>
        </authorList>
    </citation>
    <scope>NUCLEOTIDE SEQUENCE</scope>
    <source>
        <strain evidence="4">Isolate 1-1 / race 1 (BBBD)</strain>
        <strain evidence="3">isolate 1-1 / race 1 (BBBD)</strain>
    </source>
</reference>
<protein>
    <recommendedName>
        <fullName evidence="5">CxC1-like cysteine cluster associated with KDZ transposases domain-containing protein</fullName>
    </recommendedName>
</protein>
<dbReference type="EMBL" id="ADAS02000657">
    <property type="protein sequence ID" value="OAV86997.1"/>
    <property type="molecule type" value="Genomic_DNA"/>
</dbReference>
<evidence type="ECO:0008006" key="5">
    <source>
        <dbReference type="Google" id="ProtNLM"/>
    </source>
</evidence>
<gene>
    <name evidence="2" type="ORF">PTTG_02018</name>
</gene>
<accession>A0A180G2W9</accession>
<dbReference type="EnsemblFungi" id="PTTG_02018-t43_1">
    <property type="protein sequence ID" value="PTTG_02018-t43_1-p1"/>
    <property type="gene ID" value="PTTG_02018"/>
</dbReference>
<dbReference type="Proteomes" id="UP000005240">
    <property type="component" value="Unassembled WGS sequence"/>
</dbReference>
<reference evidence="3" key="4">
    <citation type="submission" date="2025-05" db="UniProtKB">
        <authorList>
            <consortium name="EnsemblFungi"/>
        </authorList>
    </citation>
    <scope>IDENTIFICATION</scope>
    <source>
        <strain evidence="3">isolate 1-1 / race 1 (BBBD)</strain>
    </source>
</reference>
<reference evidence="2" key="1">
    <citation type="submission" date="2009-11" db="EMBL/GenBank/DDBJ databases">
        <authorList>
            <consortium name="The Broad Institute Genome Sequencing Platform"/>
            <person name="Ward D."/>
            <person name="Feldgarden M."/>
            <person name="Earl A."/>
            <person name="Young S.K."/>
            <person name="Zeng Q."/>
            <person name="Koehrsen M."/>
            <person name="Alvarado L."/>
            <person name="Berlin A."/>
            <person name="Bochicchio J."/>
            <person name="Borenstein D."/>
            <person name="Chapman S.B."/>
            <person name="Chen Z."/>
            <person name="Engels R."/>
            <person name="Freedman E."/>
            <person name="Gellesch M."/>
            <person name="Goldberg J."/>
            <person name="Griggs A."/>
            <person name="Gujja S."/>
            <person name="Heilman E."/>
            <person name="Heiman D."/>
            <person name="Hepburn T."/>
            <person name="Howarth C."/>
            <person name="Jen D."/>
            <person name="Larson L."/>
            <person name="Lewis B."/>
            <person name="Mehta T."/>
            <person name="Park D."/>
            <person name="Pearson M."/>
            <person name="Roberts A."/>
            <person name="Saif S."/>
            <person name="Shea T."/>
            <person name="Shenoy N."/>
            <person name="Sisk P."/>
            <person name="Stolte C."/>
            <person name="Sykes S."/>
            <person name="Thomson T."/>
            <person name="Walk T."/>
            <person name="White J."/>
            <person name="Yandava C."/>
            <person name="Izard J."/>
            <person name="Baranova O.V."/>
            <person name="Blanton J.M."/>
            <person name="Tanner A.C."/>
            <person name="Dewhirst F.E."/>
            <person name="Haas B."/>
            <person name="Nusbaum C."/>
            <person name="Birren B."/>
        </authorList>
    </citation>
    <scope>NUCLEOTIDE SEQUENCE [LARGE SCALE GENOMIC DNA]</scope>
    <source>
        <strain evidence="2">1-1 BBBD Race 1</strain>
    </source>
</reference>
<dbReference type="VEuPathDB" id="FungiDB:PTTG_02018"/>
<sequence>MDGELQIDPETDGLDRCTQQHTAADDVRNGQTWKECDETGLFGMACRHDQMLRMINIVQSGEKAYYPMTMINNLITKTKQCPERQKLGILYDIGCNIEKGIIRRHQFLEEQELNLLKFGTSVFHAYVHEWSCQLQYNPRLNDGWEMSDGEGMERNWDFLSPLISQLRYSSANHRLGGLNIRLVHHNEMGKINSERGKSIEQVMRDAQDVLRDLGATTGHQFGYFKLQWERQREMQLSAMETPTKRETRELVEELVVLEDKIRDAHQEMCELRQTRRRNRTDSQMRQTYQEVLVCPFNLLYEAKVGVIEMQKRWDQRQSGTRVQARFKKQMNSKMNLFRKKWTAYNTRAINFNSEFSHELPLATPTFEEVKGLGIESPFWNTSQLDHPSEAWAVDLNTQKGIQAYLTLTHCQDELHRIAREIRQALKWAIERSRNMEQLLEELQVETDVLHERQQQLQNICSKFGCTCPVLHHAIQGNVGDTCVWKLGNDGV</sequence>
<dbReference type="PANTHER" id="PTHR33096">
    <property type="entry name" value="CXC2 DOMAIN-CONTAINING PROTEIN"/>
    <property type="match status" value="1"/>
</dbReference>
<evidence type="ECO:0000313" key="3">
    <source>
        <dbReference type="EnsemblFungi" id="PTTG_02018-t43_1-p1"/>
    </source>
</evidence>
<dbReference type="PANTHER" id="PTHR33096:SF1">
    <property type="entry name" value="CXC1-LIKE CYSTEINE CLUSTER ASSOCIATED WITH KDZ TRANSPOSASES DOMAIN-CONTAINING PROTEIN"/>
    <property type="match status" value="1"/>
</dbReference>
<proteinExistence type="predicted"/>
<dbReference type="InterPro" id="IPR040521">
    <property type="entry name" value="KDZ"/>
</dbReference>